<dbReference type="EMBL" id="WEKV01000008">
    <property type="protein sequence ID" value="KAB7785976.1"/>
    <property type="molecule type" value="Genomic_DNA"/>
</dbReference>
<feature type="region of interest" description="Disordered" evidence="1">
    <location>
        <begin position="1"/>
        <end position="44"/>
    </location>
</feature>
<proteinExistence type="predicted"/>
<reference evidence="2 3" key="1">
    <citation type="submission" date="2019-10" db="EMBL/GenBank/DDBJ databases">
        <title>Draft Genome Sequence of the Caffeine Degrading Methylotroph Methylorubrum populi PINKEL.</title>
        <authorList>
            <person name="Dawson S.C."/>
            <person name="Zhang X."/>
            <person name="Wright M.E."/>
            <person name="Sharma G."/>
            <person name="Langner J.T."/>
            <person name="Ditty J.L."/>
            <person name="Subuyuj G.A."/>
        </authorList>
    </citation>
    <scope>NUCLEOTIDE SEQUENCE [LARGE SCALE GENOMIC DNA]</scope>
    <source>
        <strain evidence="2 3">Pinkel</strain>
    </source>
</reference>
<organism evidence="2 3">
    <name type="scientific">Methylorubrum populi</name>
    <dbReference type="NCBI Taxonomy" id="223967"/>
    <lineage>
        <taxon>Bacteria</taxon>
        <taxon>Pseudomonadati</taxon>
        <taxon>Pseudomonadota</taxon>
        <taxon>Alphaproteobacteria</taxon>
        <taxon>Hyphomicrobiales</taxon>
        <taxon>Methylobacteriaceae</taxon>
        <taxon>Methylorubrum</taxon>
    </lineage>
</organism>
<name>A0A833N019_9HYPH</name>
<evidence type="ECO:0000256" key="1">
    <source>
        <dbReference type="SAM" id="MobiDB-lite"/>
    </source>
</evidence>
<dbReference type="AlphaFoldDB" id="A0A833N019"/>
<evidence type="ECO:0000313" key="2">
    <source>
        <dbReference type="EMBL" id="KAB7785976.1"/>
    </source>
</evidence>
<comment type="caution">
    <text evidence="2">The sequence shown here is derived from an EMBL/GenBank/DDBJ whole genome shotgun (WGS) entry which is preliminary data.</text>
</comment>
<sequence length="145" mass="15736">MPEVAVNRDISSGQPESQPGRDKRDIPYSHVPSVPPYGRDKGDKCPECPDCPATLDPVAEIPTADRFGPWSDRIDAAERVARLRSLRAIVRLTTGPRGERLGDLLYRAEKDAAALVPALAALNRLATLDRRSVLASFAALHRSAA</sequence>
<evidence type="ECO:0000313" key="3">
    <source>
        <dbReference type="Proteomes" id="UP000469949"/>
    </source>
</evidence>
<gene>
    <name evidence="2" type="ORF">F8B43_1377</name>
</gene>
<protein>
    <submittedName>
        <fullName evidence="2">Uncharacterized protein</fullName>
    </submittedName>
</protein>
<accession>A0A833N019</accession>
<dbReference type="Proteomes" id="UP000469949">
    <property type="component" value="Unassembled WGS sequence"/>
</dbReference>